<accession>A0A4U6BYR9</accession>
<sequence length="60" mass="6666">MTMQPPDNGRGVPQPMTSRTNVVGPREPMRSDKAQCAKARASALARQRDELRRGHPTPRV</sequence>
<evidence type="ECO:0000256" key="1">
    <source>
        <dbReference type="SAM" id="MobiDB-lite"/>
    </source>
</evidence>
<comment type="caution">
    <text evidence="2">The sequence shown here is derived from an EMBL/GenBank/DDBJ whole genome shotgun (WGS) entry which is preliminary data.</text>
</comment>
<feature type="region of interest" description="Disordered" evidence="1">
    <location>
        <begin position="1"/>
        <end position="60"/>
    </location>
</feature>
<dbReference type="AlphaFoldDB" id="A0A4U6BYR9"/>
<name>A0A4U6BYR9_9BRAD</name>
<evidence type="ECO:0000313" key="3">
    <source>
        <dbReference type="Proteomes" id="UP000034832"/>
    </source>
</evidence>
<organism evidence="2 3">
    <name type="scientific">Afipia massiliensis</name>
    <dbReference type="NCBI Taxonomy" id="211460"/>
    <lineage>
        <taxon>Bacteria</taxon>
        <taxon>Pseudomonadati</taxon>
        <taxon>Pseudomonadota</taxon>
        <taxon>Alphaproteobacteria</taxon>
        <taxon>Hyphomicrobiales</taxon>
        <taxon>Nitrobacteraceae</taxon>
        <taxon>Afipia</taxon>
    </lineage>
</organism>
<gene>
    <name evidence="2" type="ORF">YH63_015640</name>
</gene>
<proteinExistence type="predicted"/>
<dbReference type="EMBL" id="LBIA02000001">
    <property type="protein sequence ID" value="TKT74024.1"/>
    <property type="molecule type" value="Genomic_DNA"/>
</dbReference>
<dbReference type="OrthoDB" id="9903991at2"/>
<reference evidence="2" key="1">
    <citation type="submission" date="2019-04" db="EMBL/GenBank/DDBJ databases">
        <title>Whole genome sequencing of cave bacteria.</title>
        <authorList>
            <person name="Gan H.M."/>
            <person name="Barton H."/>
            <person name="Savka M.A."/>
        </authorList>
    </citation>
    <scope>NUCLEOTIDE SEQUENCE [LARGE SCALE GENOMIC DNA]</scope>
    <source>
        <strain evidence="2">LC387</strain>
    </source>
</reference>
<dbReference type="Proteomes" id="UP000034832">
    <property type="component" value="Unassembled WGS sequence"/>
</dbReference>
<evidence type="ECO:0000313" key="2">
    <source>
        <dbReference type="EMBL" id="TKT74024.1"/>
    </source>
</evidence>
<keyword evidence="3" id="KW-1185">Reference proteome</keyword>
<protein>
    <submittedName>
        <fullName evidence="2">Uncharacterized protein</fullName>
    </submittedName>
</protein>